<reference evidence="13 14" key="1">
    <citation type="submission" date="2020-04" db="EMBL/GenBank/DDBJ databases">
        <authorList>
            <person name="Alioto T."/>
            <person name="Alioto T."/>
            <person name="Gomez Garrido J."/>
        </authorList>
    </citation>
    <scope>NUCLEOTIDE SEQUENCE [LARGE SCALE GENOMIC DNA]</scope>
</reference>
<dbReference type="InterPro" id="IPR000197">
    <property type="entry name" value="Znf_TAZ"/>
</dbReference>
<dbReference type="GO" id="GO:0005667">
    <property type="term" value="C:transcription regulator complex"/>
    <property type="evidence" value="ECO:0007669"/>
    <property type="project" value="TreeGrafter"/>
</dbReference>
<keyword evidence="10" id="KW-0539">Nucleus</keyword>
<dbReference type="OrthoDB" id="899at2759"/>
<dbReference type="InterPro" id="IPR035898">
    <property type="entry name" value="TAZ_dom_sf"/>
</dbReference>
<comment type="subcellular location">
    <subcellularLocation>
        <location evidence="1">Nucleus</location>
    </subcellularLocation>
</comment>
<organism evidence="13 14">
    <name type="scientific">Cloeon dipterum</name>
    <dbReference type="NCBI Taxonomy" id="197152"/>
    <lineage>
        <taxon>Eukaryota</taxon>
        <taxon>Metazoa</taxon>
        <taxon>Ecdysozoa</taxon>
        <taxon>Arthropoda</taxon>
        <taxon>Hexapoda</taxon>
        <taxon>Insecta</taxon>
        <taxon>Pterygota</taxon>
        <taxon>Palaeoptera</taxon>
        <taxon>Ephemeroptera</taxon>
        <taxon>Pisciforma</taxon>
        <taxon>Baetidae</taxon>
        <taxon>Cloeon</taxon>
    </lineage>
</organism>
<dbReference type="PANTHER" id="PTHR13808">
    <property type="entry name" value="CBP/P300-RELATED"/>
    <property type="match status" value="1"/>
</dbReference>
<dbReference type="GO" id="GO:0003713">
    <property type="term" value="F:transcription coactivator activity"/>
    <property type="evidence" value="ECO:0007669"/>
    <property type="project" value="TreeGrafter"/>
</dbReference>
<gene>
    <name evidence="13" type="ORF">CLODIP_2_CD03343</name>
</gene>
<dbReference type="SUPFAM" id="SSF57933">
    <property type="entry name" value="TAZ domain"/>
    <property type="match status" value="1"/>
</dbReference>
<keyword evidence="6" id="KW-0862">Zinc</keyword>
<dbReference type="PANTHER" id="PTHR13808:SF1">
    <property type="entry name" value="HISTONE ACETYLTRANSFERASE"/>
    <property type="match status" value="1"/>
</dbReference>
<accession>A0A8S1BW95</accession>
<dbReference type="GO" id="GO:0005634">
    <property type="term" value="C:nucleus"/>
    <property type="evidence" value="ECO:0007669"/>
    <property type="project" value="UniProtKB-SubCell"/>
</dbReference>
<dbReference type="GO" id="GO:0031490">
    <property type="term" value="F:chromatin DNA binding"/>
    <property type="evidence" value="ECO:0007669"/>
    <property type="project" value="TreeGrafter"/>
</dbReference>
<keyword evidence="8" id="KW-0805">Transcription regulation</keyword>
<keyword evidence="14" id="KW-1185">Reference proteome</keyword>
<evidence type="ECO:0000256" key="6">
    <source>
        <dbReference type="ARBA" id="ARBA00022833"/>
    </source>
</evidence>
<keyword evidence="9" id="KW-0804">Transcription</keyword>
<protein>
    <recommendedName>
        <fullName evidence="2">histone acetyltransferase</fullName>
        <ecNumber evidence="2">2.3.1.48</ecNumber>
    </recommendedName>
</protein>
<keyword evidence="3" id="KW-0808">Transferase</keyword>
<dbReference type="EC" id="2.3.1.48" evidence="2"/>
<dbReference type="Proteomes" id="UP000494165">
    <property type="component" value="Unassembled WGS sequence"/>
</dbReference>
<dbReference type="InterPro" id="IPR013178">
    <property type="entry name" value="Histone_AcTrfase_Rtt109/CBP"/>
</dbReference>
<dbReference type="GO" id="GO:0004402">
    <property type="term" value="F:histone acetyltransferase activity"/>
    <property type="evidence" value="ECO:0007669"/>
    <property type="project" value="InterPro"/>
</dbReference>
<dbReference type="GO" id="GO:0045944">
    <property type="term" value="P:positive regulation of transcription by RNA polymerase II"/>
    <property type="evidence" value="ECO:0007669"/>
    <property type="project" value="TreeGrafter"/>
</dbReference>
<dbReference type="GO" id="GO:0008270">
    <property type="term" value="F:zinc ion binding"/>
    <property type="evidence" value="ECO:0007669"/>
    <property type="project" value="UniProtKB-KW"/>
</dbReference>
<name>A0A8S1BW95_9INSE</name>
<evidence type="ECO:0000313" key="13">
    <source>
        <dbReference type="EMBL" id="CAB3360886.1"/>
    </source>
</evidence>
<evidence type="ECO:0000256" key="2">
    <source>
        <dbReference type="ARBA" id="ARBA00013184"/>
    </source>
</evidence>
<evidence type="ECO:0000259" key="12">
    <source>
        <dbReference type="SMART" id="SM00551"/>
    </source>
</evidence>
<evidence type="ECO:0000256" key="7">
    <source>
        <dbReference type="ARBA" id="ARBA00022853"/>
    </source>
</evidence>
<evidence type="ECO:0000256" key="3">
    <source>
        <dbReference type="ARBA" id="ARBA00022679"/>
    </source>
</evidence>
<evidence type="ECO:0000256" key="9">
    <source>
        <dbReference type="ARBA" id="ARBA00023163"/>
    </source>
</evidence>
<keyword evidence="4" id="KW-0479">Metal-binding</keyword>
<dbReference type="Gene3D" id="1.20.1020.10">
    <property type="entry name" value="TAZ domain"/>
    <property type="match status" value="1"/>
</dbReference>
<evidence type="ECO:0000256" key="1">
    <source>
        <dbReference type="ARBA" id="ARBA00004123"/>
    </source>
</evidence>
<proteinExistence type="predicted"/>
<evidence type="ECO:0000256" key="4">
    <source>
        <dbReference type="ARBA" id="ARBA00022723"/>
    </source>
</evidence>
<evidence type="ECO:0000256" key="8">
    <source>
        <dbReference type="ARBA" id="ARBA00023015"/>
    </source>
</evidence>
<evidence type="ECO:0000256" key="10">
    <source>
        <dbReference type="ARBA" id="ARBA00023242"/>
    </source>
</evidence>
<evidence type="ECO:0000256" key="11">
    <source>
        <dbReference type="ARBA" id="ARBA00048017"/>
    </source>
</evidence>
<comment type="catalytic activity">
    <reaction evidence="11">
        <text>L-lysyl-[protein] + acetyl-CoA = N(6)-acetyl-L-lysyl-[protein] + CoA + H(+)</text>
        <dbReference type="Rhea" id="RHEA:45948"/>
        <dbReference type="Rhea" id="RHEA-COMP:9752"/>
        <dbReference type="Rhea" id="RHEA-COMP:10731"/>
        <dbReference type="ChEBI" id="CHEBI:15378"/>
        <dbReference type="ChEBI" id="CHEBI:29969"/>
        <dbReference type="ChEBI" id="CHEBI:57287"/>
        <dbReference type="ChEBI" id="CHEBI:57288"/>
        <dbReference type="ChEBI" id="CHEBI:61930"/>
        <dbReference type="EC" id="2.3.1.48"/>
    </reaction>
</comment>
<sequence>MKDRGQQEFIHEVVEYFDIEAEVEIDLTEQQDESSNVLIESEEQFIKRINSSLVHACQCSNAHCEEFDCQTVLHLKRCRVKRCNRCRRFMVLCVNHAKSHCQKETSCPVFLCSFFKEFYLRKQKEKDLRAQ</sequence>
<feature type="domain" description="TAZ-type" evidence="12">
    <location>
        <begin position="42"/>
        <end position="113"/>
    </location>
</feature>
<dbReference type="SMART" id="SM00551">
    <property type="entry name" value="ZnF_TAZ"/>
    <property type="match status" value="1"/>
</dbReference>
<dbReference type="EMBL" id="CADEPI010000004">
    <property type="protein sequence ID" value="CAB3360886.1"/>
    <property type="molecule type" value="Genomic_DNA"/>
</dbReference>
<keyword evidence="7" id="KW-0156">Chromatin regulator</keyword>
<keyword evidence="5" id="KW-0863">Zinc-finger</keyword>
<evidence type="ECO:0000256" key="5">
    <source>
        <dbReference type="ARBA" id="ARBA00022771"/>
    </source>
</evidence>
<comment type="caution">
    <text evidence="13">The sequence shown here is derived from an EMBL/GenBank/DDBJ whole genome shotgun (WGS) entry which is preliminary data.</text>
</comment>
<dbReference type="GO" id="GO:0000123">
    <property type="term" value="C:histone acetyltransferase complex"/>
    <property type="evidence" value="ECO:0007669"/>
    <property type="project" value="TreeGrafter"/>
</dbReference>
<evidence type="ECO:0000313" key="14">
    <source>
        <dbReference type="Proteomes" id="UP000494165"/>
    </source>
</evidence>
<dbReference type="AlphaFoldDB" id="A0A8S1BW95"/>